<evidence type="ECO:0000313" key="4">
    <source>
        <dbReference type="Proteomes" id="UP000694556"/>
    </source>
</evidence>
<keyword evidence="4" id="KW-1185">Reference proteome</keyword>
<reference evidence="3" key="2">
    <citation type="submission" date="2025-09" db="UniProtKB">
        <authorList>
            <consortium name="Ensembl"/>
        </authorList>
    </citation>
    <scope>IDENTIFICATION</scope>
</reference>
<dbReference type="Pfam" id="PF00622">
    <property type="entry name" value="SPRY"/>
    <property type="match status" value="1"/>
</dbReference>
<reference evidence="3" key="1">
    <citation type="submission" date="2025-08" db="UniProtKB">
        <authorList>
            <consortium name="Ensembl"/>
        </authorList>
    </citation>
    <scope>IDENTIFICATION</scope>
</reference>
<evidence type="ECO:0000313" key="3">
    <source>
        <dbReference type="Ensembl" id="ENSCMMP00000007913.1"/>
    </source>
</evidence>
<dbReference type="PROSITE" id="PS50188">
    <property type="entry name" value="B302_SPRY"/>
    <property type="match status" value="1"/>
</dbReference>
<feature type="domain" description="B30.2/SPRY" evidence="2">
    <location>
        <begin position="124"/>
        <end position="315"/>
    </location>
</feature>
<dbReference type="PANTHER" id="PTHR24103">
    <property type="entry name" value="E3 UBIQUITIN-PROTEIN LIGASE TRIM"/>
    <property type="match status" value="1"/>
</dbReference>
<dbReference type="Gene3D" id="2.60.120.920">
    <property type="match status" value="1"/>
</dbReference>
<evidence type="ECO:0000259" key="2">
    <source>
        <dbReference type="PROSITE" id="PS50188"/>
    </source>
</evidence>
<dbReference type="SUPFAM" id="SSF49899">
    <property type="entry name" value="Concanavalin A-like lectins/glucanases"/>
    <property type="match status" value="1"/>
</dbReference>
<accession>A0A8C3BNV5</accession>
<feature type="region of interest" description="Disordered" evidence="1">
    <location>
        <begin position="139"/>
        <end position="179"/>
    </location>
</feature>
<protein>
    <recommendedName>
        <fullName evidence="2">B30.2/SPRY domain-containing protein</fullName>
    </recommendedName>
</protein>
<dbReference type="InterPro" id="IPR050143">
    <property type="entry name" value="TRIM/RBCC"/>
</dbReference>
<dbReference type="Pfam" id="PF13765">
    <property type="entry name" value="PRY"/>
    <property type="match status" value="1"/>
</dbReference>
<sequence length="315" mass="35193">MDWRVADEKRFPSCFLPQETSEAERRRIGSEFERLRRLLDEKERAVLQRLAELDAAFEAAQAEKASRVAEEIARLHGLIGQLEAGRLPQVRLLLTRMKTKPLKNHTRVDNRVQDPELRFGADNWVQILELRLVTEPPSVPTASVTLDPATAHPQILVSPDGRSARRRQTPRDPPPGSSERFEALRCVLGRQGFAAGRHRWAVEVLPGSDWALGVAREFVPRKGCFGLSPARGVWAVGQWLGQLRALTWPSPTCLPLARVPKRIEVALDYGGGRVAFRDADSEAEIFAFPPAAFAGERLRPLLWLGEGPALLTFCP</sequence>
<evidence type="ECO:0000256" key="1">
    <source>
        <dbReference type="SAM" id="MobiDB-lite"/>
    </source>
</evidence>
<dbReference type="CDD" id="cd12888">
    <property type="entry name" value="SPRY_PRY_TRIM7_like"/>
    <property type="match status" value="1"/>
</dbReference>
<name>A0A8C3BNV5_CAIMO</name>
<dbReference type="Proteomes" id="UP000694556">
    <property type="component" value="Unassembled WGS sequence"/>
</dbReference>
<dbReference type="InterPro" id="IPR003877">
    <property type="entry name" value="SPRY_dom"/>
</dbReference>
<dbReference type="InterPro" id="IPR006574">
    <property type="entry name" value="PRY"/>
</dbReference>
<dbReference type="Ensembl" id="ENSCMMT00000008716.1">
    <property type="protein sequence ID" value="ENSCMMP00000007913.1"/>
    <property type="gene ID" value="ENSCMMG00000005014.1"/>
</dbReference>
<dbReference type="InterPro" id="IPR043136">
    <property type="entry name" value="B30.2/SPRY_sf"/>
</dbReference>
<dbReference type="InterPro" id="IPR001870">
    <property type="entry name" value="B30.2/SPRY"/>
</dbReference>
<dbReference type="PRINTS" id="PR01407">
    <property type="entry name" value="BUTYPHLNCDUF"/>
</dbReference>
<dbReference type="SMART" id="SM00449">
    <property type="entry name" value="SPRY"/>
    <property type="match status" value="1"/>
</dbReference>
<dbReference type="SMART" id="SM00589">
    <property type="entry name" value="PRY"/>
    <property type="match status" value="1"/>
</dbReference>
<dbReference type="InterPro" id="IPR003879">
    <property type="entry name" value="Butyrophylin_SPRY"/>
</dbReference>
<organism evidence="3 4">
    <name type="scientific">Cairina moschata</name>
    <name type="common">Muscovy duck</name>
    <dbReference type="NCBI Taxonomy" id="8855"/>
    <lineage>
        <taxon>Eukaryota</taxon>
        <taxon>Metazoa</taxon>
        <taxon>Chordata</taxon>
        <taxon>Craniata</taxon>
        <taxon>Vertebrata</taxon>
        <taxon>Euteleostomi</taxon>
        <taxon>Archelosauria</taxon>
        <taxon>Archosauria</taxon>
        <taxon>Dinosauria</taxon>
        <taxon>Saurischia</taxon>
        <taxon>Theropoda</taxon>
        <taxon>Coelurosauria</taxon>
        <taxon>Aves</taxon>
        <taxon>Neognathae</taxon>
        <taxon>Galloanserae</taxon>
        <taxon>Anseriformes</taxon>
        <taxon>Anatidae</taxon>
        <taxon>Anatinae</taxon>
        <taxon>Cairina</taxon>
    </lineage>
</organism>
<proteinExistence type="predicted"/>
<dbReference type="AlphaFoldDB" id="A0A8C3BNV5"/>
<dbReference type="InterPro" id="IPR013320">
    <property type="entry name" value="ConA-like_dom_sf"/>
</dbReference>